<dbReference type="AlphaFoldDB" id="A0A1J4MXA4"/>
<organism evidence="1 2">
    <name type="scientific">Cryptosporidium andersoni</name>
    <dbReference type="NCBI Taxonomy" id="117008"/>
    <lineage>
        <taxon>Eukaryota</taxon>
        <taxon>Sar</taxon>
        <taxon>Alveolata</taxon>
        <taxon>Apicomplexa</taxon>
        <taxon>Conoidasida</taxon>
        <taxon>Coccidia</taxon>
        <taxon>Eucoccidiorida</taxon>
        <taxon>Eimeriorina</taxon>
        <taxon>Cryptosporidiidae</taxon>
        <taxon>Cryptosporidium</taxon>
    </lineage>
</organism>
<reference evidence="1 2" key="1">
    <citation type="submission" date="2016-10" db="EMBL/GenBank/DDBJ databases">
        <title>Reductive evolution of mitochondrial metabolism and differential evolution of invasion-related proteins in Cryptosporidium.</title>
        <authorList>
            <person name="Liu S."/>
            <person name="Roellig D.M."/>
            <person name="Guo Y."/>
            <person name="Li N."/>
            <person name="Frace M.A."/>
            <person name="Tang K."/>
            <person name="Zhang L."/>
            <person name="Feng Y."/>
            <person name="Xiao L."/>
        </authorList>
    </citation>
    <scope>NUCLEOTIDE SEQUENCE [LARGE SCALE GENOMIC DNA]</scope>
    <source>
        <strain evidence="1">30847</strain>
    </source>
</reference>
<dbReference type="EMBL" id="LRBS01000034">
    <property type="protein sequence ID" value="OII77557.1"/>
    <property type="molecule type" value="Genomic_DNA"/>
</dbReference>
<comment type="caution">
    <text evidence="1">The sequence shown here is derived from an EMBL/GenBank/DDBJ whole genome shotgun (WGS) entry which is preliminary data.</text>
</comment>
<dbReference type="OrthoDB" id="339104at2759"/>
<dbReference type="Proteomes" id="UP000186804">
    <property type="component" value="Unassembled WGS sequence"/>
</dbReference>
<keyword evidence="2" id="KW-1185">Reference proteome</keyword>
<gene>
    <name evidence="1" type="ORF">cand_017170</name>
</gene>
<evidence type="ECO:0000313" key="2">
    <source>
        <dbReference type="Proteomes" id="UP000186804"/>
    </source>
</evidence>
<dbReference type="VEuPathDB" id="CryptoDB:cand_017170"/>
<accession>A0A1J4MXA4</accession>
<dbReference type="GeneID" id="92365902"/>
<name>A0A1J4MXA4_9CRYT</name>
<proteinExistence type="predicted"/>
<dbReference type="RefSeq" id="XP_067069403.1">
    <property type="nucleotide sequence ID" value="XM_067211951.1"/>
</dbReference>
<protein>
    <submittedName>
        <fullName evidence="1">Uncharacterized protein</fullName>
    </submittedName>
</protein>
<evidence type="ECO:0000313" key="1">
    <source>
        <dbReference type="EMBL" id="OII77557.1"/>
    </source>
</evidence>
<sequence>MRFITENNFGRLFHIQTTGGFGVPKKAGERVKVRFELLRNTDTKNILNNNSSKIKLSNDCKCQIWLMDAAGEFLDCVDSESVSALDGNVFITENKNNSMPIANIDLNIVQSSGCGIIVINLVTTSNIFSLLEQLNINIDIINPKERRRATDISFGSFKEKDIWNILNYSPINEFVLDKHLEDCKNIAIAALFVYGNRWHIQKLSKTLSTDNKYDVIPEIKEICCSINNEILEKYSAPIGSLCLRSLLLKNKNIEDSLQPMIIRHKSSITDYDVIIKRLDERKQKLKEFIKKNEGKLLKGRISVNNNGEVIYISDSENQENTSNSIESTIEDEFEQNLETDMYTFESTCSDIQVLKQTTSELQLQLISIMDMFMSSYPPSFTLQGSGDQNIYTDILMEIQEIDNKLTLYKQEMLLEDPTSSDIKLMKSNENFQDLKNKMDYLQNTIEIYGSNARALIFHNIELKESARTEVFHKLKVIEERFDHLNSKFSDFLLCISNDKNLDCL</sequence>